<keyword evidence="10" id="KW-1185">Reference proteome</keyword>
<gene>
    <name evidence="9" type="ORF">CUN60_01080</name>
</gene>
<dbReference type="InterPro" id="IPR006043">
    <property type="entry name" value="NCS2"/>
</dbReference>
<evidence type="ECO:0000256" key="1">
    <source>
        <dbReference type="ARBA" id="ARBA00004651"/>
    </source>
</evidence>
<evidence type="ECO:0000256" key="7">
    <source>
        <dbReference type="ARBA" id="ARBA00023136"/>
    </source>
</evidence>
<dbReference type="PANTHER" id="PTHR42810">
    <property type="entry name" value="PURINE PERMEASE C1399.01C-RELATED"/>
    <property type="match status" value="1"/>
</dbReference>
<feature type="transmembrane region" description="Helical" evidence="8">
    <location>
        <begin position="153"/>
        <end position="172"/>
    </location>
</feature>
<dbReference type="Proteomes" id="UP000236655">
    <property type="component" value="Chromosome"/>
</dbReference>
<dbReference type="EMBL" id="CP024847">
    <property type="protein sequence ID" value="AUR50953.1"/>
    <property type="molecule type" value="Genomic_DNA"/>
</dbReference>
<feature type="transmembrane region" description="Helical" evidence="8">
    <location>
        <begin position="66"/>
        <end position="83"/>
    </location>
</feature>
<evidence type="ECO:0000256" key="2">
    <source>
        <dbReference type="ARBA" id="ARBA00008821"/>
    </source>
</evidence>
<feature type="transmembrane region" description="Helical" evidence="8">
    <location>
        <begin position="179"/>
        <end position="197"/>
    </location>
</feature>
<comment type="similarity">
    <text evidence="2">Belongs to the nucleobase:cation symporter-2 (NCS2) (TC 2.A.40) family.</text>
</comment>
<evidence type="ECO:0000256" key="3">
    <source>
        <dbReference type="ARBA" id="ARBA00022448"/>
    </source>
</evidence>
<organism evidence="9 10">
    <name type="scientific">Aquella oligotrophica</name>
    <dbReference type="NCBI Taxonomy" id="2067065"/>
    <lineage>
        <taxon>Bacteria</taxon>
        <taxon>Pseudomonadati</taxon>
        <taxon>Pseudomonadota</taxon>
        <taxon>Betaproteobacteria</taxon>
        <taxon>Neisseriales</taxon>
        <taxon>Neisseriaceae</taxon>
        <taxon>Aquella</taxon>
    </lineage>
</organism>
<accession>A0A2I7N3C6</accession>
<evidence type="ECO:0000256" key="5">
    <source>
        <dbReference type="ARBA" id="ARBA00022692"/>
    </source>
</evidence>
<protein>
    <submittedName>
        <fullName evidence="9">Uracil permease</fullName>
    </submittedName>
</protein>
<feature type="transmembrane region" description="Helical" evidence="8">
    <location>
        <begin position="120"/>
        <end position="141"/>
    </location>
</feature>
<evidence type="ECO:0000256" key="8">
    <source>
        <dbReference type="SAM" id="Phobius"/>
    </source>
</evidence>
<keyword evidence="5 8" id="KW-0812">Transmembrane</keyword>
<evidence type="ECO:0000313" key="10">
    <source>
        <dbReference type="Proteomes" id="UP000236655"/>
    </source>
</evidence>
<dbReference type="PROSITE" id="PS01116">
    <property type="entry name" value="XANTH_URACIL_PERMASE"/>
    <property type="match status" value="1"/>
</dbReference>
<keyword evidence="6 8" id="KW-1133">Transmembrane helix</keyword>
<dbReference type="NCBIfam" id="TIGR00801">
    <property type="entry name" value="ncs2"/>
    <property type="match status" value="1"/>
</dbReference>
<evidence type="ECO:0000256" key="6">
    <source>
        <dbReference type="ARBA" id="ARBA00022989"/>
    </source>
</evidence>
<dbReference type="GO" id="GO:0005886">
    <property type="term" value="C:plasma membrane"/>
    <property type="evidence" value="ECO:0007669"/>
    <property type="project" value="UniProtKB-SubCell"/>
</dbReference>
<keyword evidence="4" id="KW-1003">Cell membrane</keyword>
<evidence type="ECO:0000256" key="4">
    <source>
        <dbReference type="ARBA" id="ARBA00022475"/>
    </source>
</evidence>
<sequence>MQPVIKINQNLPFYQKLPLSLQHVFAMFGSTILVPMLFHIDPSLCLLCNGFGTLLYLFITRNRIPAYLGSSFAFIAPVMLVISKYGYSAALSGFWVSGIILIILAGVIQRYGVNWIEKILPSASIGAIVIVIGLELAPVAAKMANFLGPVYDKNTLIGFITLTATIIFSLFFRGFIRVIAILLGMFTGYIMAFLMGVVNFQDVYTTPWVKLPHWYSLHFNINAIGMIIPAVLVVFAEHIGHLYVTGNIVNDNLVKRPWMNLSLFSNGASTCVSALMGSTPNTTYGENIGVLAMTRVYSTYVIRLAAIIAILLSFCGKLSALIMSIPTSVIGGVSMLLFGVIAVSGIRMLVEKKADFNNTHNLTVAAVILVIGVSGVSLQIGTLQLKGMGLACLFAIIINLLINITGLGKK</sequence>
<feature type="transmembrane region" description="Helical" evidence="8">
    <location>
        <begin position="36"/>
        <end position="59"/>
    </location>
</feature>
<dbReference type="Pfam" id="PF00860">
    <property type="entry name" value="Xan_ur_permease"/>
    <property type="match status" value="1"/>
</dbReference>
<dbReference type="PANTHER" id="PTHR42810:SF4">
    <property type="entry name" value="URIC ACID TRANSPORTER UACT"/>
    <property type="match status" value="1"/>
</dbReference>
<dbReference type="GO" id="GO:0042907">
    <property type="term" value="F:xanthine transmembrane transporter activity"/>
    <property type="evidence" value="ECO:0007669"/>
    <property type="project" value="TreeGrafter"/>
</dbReference>
<keyword evidence="7 8" id="KW-0472">Membrane</keyword>
<dbReference type="KEGG" id="nba:CUN60_01080"/>
<name>A0A2I7N3C6_9NEIS</name>
<feature type="transmembrane region" description="Helical" evidence="8">
    <location>
        <begin position="300"/>
        <end position="323"/>
    </location>
</feature>
<dbReference type="AlphaFoldDB" id="A0A2I7N3C6"/>
<feature type="transmembrane region" description="Helical" evidence="8">
    <location>
        <begin position="362"/>
        <end position="381"/>
    </location>
</feature>
<dbReference type="OrthoDB" id="9779092at2"/>
<reference evidence="10" key="1">
    <citation type="submission" date="2017-11" db="EMBL/GenBank/DDBJ databases">
        <authorList>
            <person name="Chan K.G."/>
            <person name="Lee L.S."/>
        </authorList>
    </citation>
    <scope>NUCLEOTIDE SEQUENCE [LARGE SCALE GENOMIC DNA]</scope>
    <source>
        <strain evidence="10">DSM 100970</strain>
    </source>
</reference>
<feature type="transmembrane region" description="Helical" evidence="8">
    <location>
        <begin position="89"/>
        <end position="108"/>
    </location>
</feature>
<dbReference type="RefSeq" id="WP_102950253.1">
    <property type="nucleotide sequence ID" value="NZ_CP024847.1"/>
</dbReference>
<comment type="subcellular location">
    <subcellularLocation>
        <location evidence="1">Cell membrane</location>
        <topology evidence="1">Multi-pass membrane protein</topology>
    </subcellularLocation>
</comment>
<proteinExistence type="inferred from homology"/>
<feature type="transmembrane region" description="Helical" evidence="8">
    <location>
        <begin position="217"/>
        <end position="236"/>
    </location>
</feature>
<keyword evidence="3" id="KW-0813">Transport</keyword>
<evidence type="ECO:0000313" key="9">
    <source>
        <dbReference type="EMBL" id="AUR50953.1"/>
    </source>
</evidence>
<feature type="transmembrane region" description="Helical" evidence="8">
    <location>
        <begin position="329"/>
        <end position="350"/>
    </location>
</feature>
<feature type="transmembrane region" description="Helical" evidence="8">
    <location>
        <begin position="387"/>
        <end position="407"/>
    </location>
</feature>
<dbReference type="InterPro" id="IPR006042">
    <property type="entry name" value="Xan_ur_permease"/>
</dbReference>
<dbReference type="NCBIfam" id="NF007995">
    <property type="entry name" value="PRK10720.1"/>
    <property type="match status" value="1"/>
</dbReference>